<name>A0A4S4KKP7_9APHY</name>
<reference evidence="1 2" key="1">
    <citation type="submission" date="2019-02" db="EMBL/GenBank/DDBJ databases">
        <title>Genome sequencing of the rare red list fungi Phlebia centrifuga.</title>
        <authorList>
            <person name="Buettner E."/>
            <person name="Kellner H."/>
        </authorList>
    </citation>
    <scope>NUCLEOTIDE SEQUENCE [LARGE SCALE GENOMIC DNA]</scope>
    <source>
        <strain evidence="1 2">DSM 108282</strain>
    </source>
</reference>
<protein>
    <submittedName>
        <fullName evidence="1">Uncharacterized protein</fullName>
    </submittedName>
</protein>
<dbReference type="CDD" id="cd12148">
    <property type="entry name" value="fungal_TF_MHR"/>
    <property type="match status" value="1"/>
</dbReference>
<dbReference type="Proteomes" id="UP000309038">
    <property type="component" value="Unassembled WGS sequence"/>
</dbReference>
<proteinExistence type="predicted"/>
<accession>A0A4S4KKP7</accession>
<sequence>MVHRPFIPSSRKASPVSFPSLAICTNAARSAIHVLDRYYERVGVPYYHWHHSLFVSGIVLLLNIWGAKRSGSSVPVDKEMGEVHKAMTMLKALEPRWHSAGRLW</sequence>
<gene>
    <name evidence="1" type="ORF">EW026_g3251</name>
</gene>
<evidence type="ECO:0000313" key="2">
    <source>
        <dbReference type="Proteomes" id="UP000309038"/>
    </source>
</evidence>
<organism evidence="1 2">
    <name type="scientific">Hermanssonia centrifuga</name>
    <dbReference type="NCBI Taxonomy" id="98765"/>
    <lineage>
        <taxon>Eukaryota</taxon>
        <taxon>Fungi</taxon>
        <taxon>Dikarya</taxon>
        <taxon>Basidiomycota</taxon>
        <taxon>Agaricomycotina</taxon>
        <taxon>Agaricomycetes</taxon>
        <taxon>Polyporales</taxon>
        <taxon>Meruliaceae</taxon>
        <taxon>Hermanssonia</taxon>
    </lineage>
</organism>
<dbReference type="EMBL" id="SGPJ01000095">
    <property type="protein sequence ID" value="THG99014.1"/>
    <property type="molecule type" value="Genomic_DNA"/>
</dbReference>
<evidence type="ECO:0000313" key="1">
    <source>
        <dbReference type="EMBL" id="THG99014.1"/>
    </source>
</evidence>
<comment type="caution">
    <text evidence="1">The sequence shown here is derived from an EMBL/GenBank/DDBJ whole genome shotgun (WGS) entry which is preliminary data.</text>
</comment>
<dbReference type="AlphaFoldDB" id="A0A4S4KKP7"/>
<keyword evidence="2" id="KW-1185">Reference proteome</keyword>